<accession>A0ABU6NC81</accession>
<proteinExistence type="predicted"/>
<dbReference type="RefSeq" id="WP_327967231.1">
    <property type="nucleotide sequence ID" value="NZ_JARMQG010000084.1"/>
</dbReference>
<keyword evidence="2" id="KW-1185">Reference proteome</keyword>
<name>A0ABU6NC81_9BACI</name>
<organism evidence="1 2">
    <name type="scientific">Bacillus xiapuensis</name>
    <dbReference type="NCBI Taxonomy" id="2014075"/>
    <lineage>
        <taxon>Bacteria</taxon>
        <taxon>Bacillati</taxon>
        <taxon>Bacillota</taxon>
        <taxon>Bacilli</taxon>
        <taxon>Bacillales</taxon>
        <taxon>Bacillaceae</taxon>
        <taxon>Bacillus</taxon>
    </lineage>
</organism>
<dbReference type="Proteomes" id="UP001330749">
    <property type="component" value="Unassembled WGS sequence"/>
</dbReference>
<evidence type="ECO:0000313" key="1">
    <source>
        <dbReference type="EMBL" id="MED3562325.1"/>
    </source>
</evidence>
<protein>
    <submittedName>
        <fullName evidence="1">Uncharacterized protein</fullName>
    </submittedName>
</protein>
<sequence length="48" mass="5858">MEHYRLMVQFLDRDELKMELTVAVRSKNLELEKIISNEIFQRKLQGTY</sequence>
<comment type="caution">
    <text evidence="1">The sequence shown here is derived from an EMBL/GenBank/DDBJ whole genome shotgun (WGS) entry which is preliminary data.</text>
</comment>
<gene>
    <name evidence="1" type="ORF">P4447_07640</name>
</gene>
<reference evidence="1 2" key="1">
    <citation type="submission" date="2023-03" db="EMBL/GenBank/DDBJ databases">
        <title>Bacillus Genome Sequencing.</title>
        <authorList>
            <person name="Dunlap C."/>
        </authorList>
    </citation>
    <scope>NUCLEOTIDE SEQUENCE [LARGE SCALE GENOMIC DNA]</scope>
    <source>
        <strain evidence="1 2">B-14544</strain>
    </source>
</reference>
<dbReference type="EMBL" id="JARMQG010000084">
    <property type="protein sequence ID" value="MED3562325.1"/>
    <property type="molecule type" value="Genomic_DNA"/>
</dbReference>
<evidence type="ECO:0000313" key="2">
    <source>
        <dbReference type="Proteomes" id="UP001330749"/>
    </source>
</evidence>